<evidence type="ECO:0000313" key="8">
    <source>
        <dbReference type="Proteomes" id="UP000580856"/>
    </source>
</evidence>
<accession>A0A846QLW2</accession>
<dbReference type="InterPro" id="IPR049560">
    <property type="entry name" value="MeTrfase_RsmB-F_NOP2_cat"/>
</dbReference>
<dbReference type="Gene3D" id="3.40.50.150">
    <property type="entry name" value="Vaccinia Virus protein VP39"/>
    <property type="match status" value="1"/>
</dbReference>
<organism evidence="7 8">
    <name type="scientific">Desulfobaculum xiamenense</name>
    <dbReference type="NCBI Taxonomy" id="995050"/>
    <lineage>
        <taxon>Bacteria</taxon>
        <taxon>Pseudomonadati</taxon>
        <taxon>Thermodesulfobacteriota</taxon>
        <taxon>Desulfovibrionia</taxon>
        <taxon>Desulfovibrionales</taxon>
        <taxon>Desulfovibrionaceae</taxon>
        <taxon>Desulfobaculum</taxon>
    </lineage>
</organism>
<dbReference type="EMBL" id="JAATJA010000002">
    <property type="protein sequence ID" value="NJB68020.1"/>
    <property type="molecule type" value="Genomic_DNA"/>
</dbReference>
<evidence type="ECO:0000256" key="2">
    <source>
        <dbReference type="ARBA" id="ARBA00022679"/>
    </source>
</evidence>
<sequence>MSGNNNIHGQDESGRTFRMACGPAEHALARTLLEAQGYAFRPEPFSDIAFALDAEPAPLGGSLANTFGLIYIQDRSSMLPPLMLAPRPGEAVLDMCASPGGKTSLLSLLVGPEGFVIGNEPNRTRLETLRRNLHRMNAVNAATCSFPGEEIPLPDGSFNCILLDPPCSGWGTVDKNPNVMQIWGAGKTEPLEKLQRQLLKRAVELLAPGGRLMYSTCTTNPLENETQADFALRELGLTLDPMEHPAGFTVDTPTMRHLDGVLRVGGGNEGGQGFFLARFVKPGRAEDVQPESHVGDEMPGRPLSAAERTMCAEAGADLAGLPSGEVYRFGDNAYFLHSHALRIIPGDMRWQGFPVGRFAGRKFKPDARLRALLPAYDASRYVDAQSPDDILSLLSGQSIAAPSRGSWAGLAFRGVPLARLAVKGTRALWSDR</sequence>
<keyword evidence="8" id="KW-1185">Reference proteome</keyword>
<name>A0A846QLW2_9BACT</name>
<comment type="caution">
    <text evidence="7">The sequence shown here is derived from an EMBL/GenBank/DDBJ whole genome shotgun (WGS) entry which is preliminary data.</text>
</comment>
<gene>
    <name evidence="7" type="ORF">GGQ74_001693</name>
</gene>
<dbReference type="AlphaFoldDB" id="A0A846QLW2"/>
<dbReference type="EC" id="2.1.1.178" evidence="7"/>
<dbReference type="GO" id="GO:0008173">
    <property type="term" value="F:RNA methyltransferase activity"/>
    <property type="evidence" value="ECO:0007669"/>
    <property type="project" value="InterPro"/>
</dbReference>
<keyword evidence="4 5" id="KW-0694">RNA-binding</keyword>
<dbReference type="RefSeq" id="WP_167941121.1">
    <property type="nucleotide sequence ID" value="NZ_JAATJA010000002.1"/>
</dbReference>
<dbReference type="PANTHER" id="PTHR22807:SF30">
    <property type="entry name" value="28S RRNA (CYTOSINE(4447)-C(5))-METHYLTRANSFERASE-RELATED"/>
    <property type="match status" value="1"/>
</dbReference>
<comment type="similarity">
    <text evidence="5">Belongs to the class I-like SAM-binding methyltransferase superfamily. RsmB/NOP family.</text>
</comment>
<evidence type="ECO:0000256" key="3">
    <source>
        <dbReference type="ARBA" id="ARBA00022691"/>
    </source>
</evidence>
<feature type="domain" description="SAM-dependent MTase RsmB/NOP-type" evidence="6">
    <location>
        <begin position="5"/>
        <end position="282"/>
    </location>
</feature>
<dbReference type="GO" id="GO:0003723">
    <property type="term" value="F:RNA binding"/>
    <property type="evidence" value="ECO:0007669"/>
    <property type="project" value="UniProtKB-UniRule"/>
</dbReference>
<evidence type="ECO:0000256" key="4">
    <source>
        <dbReference type="ARBA" id="ARBA00022884"/>
    </source>
</evidence>
<dbReference type="PANTHER" id="PTHR22807">
    <property type="entry name" value="NOP2 YEAST -RELATED NOL1/NOP2/FMU SUN DOMAIN-CONTAINING"/>
    <property type="match status" value="1"/>
</dbReference>
<proteinExistence type="inferred from homology"/>
<feature type="binding site" evidence="5">
    <location>
        <position position="164"/>
    </location>
    <ligand>
        <name>S-adenosyl-L-methionine</name>
        <dbReference type="ChEBI" id="CHEBI:59789"/>
    </ligand>
</feature>
<comment type="caution">
    <text evidence="5">Lacks conserved residue(s) required for the propagation of feature annotation.</text>
</comment>
<dbReference type="CDD" id="cd02440">
    <property type="entry name" value="AdoMet_MTases"/>
    <property type="match status" value="1"/>
</dbReference>
<protein>
    <submittedName>
        <fullName evidence="7">16S rRNA (Cytosine1407-C5)-methyltransferase</fullName>
        <ecNumber evidence="7">2.1.1.178</ecNumber>
    </submittedName>
</protein>
<keyword evidence="3 5" id="KW-0949">S-adenosyl-L-methionine</keyword>
<dbReference type="Proteomes" id="UP000580856">
    <property type="component" value="Unassembled WGS sequence"/>
</dbReference>
<dbReference type="PRINTS" id="PR02008">
    <property type="entry name" value="RCMTFAMILY"/>
</dbReference>
<dbReference type="GO" id="GO:0001510">
    <property type="term" value="P:RNA methylation"/>
    <property type="evidence" value="ECO:0007669"/>
    <property type="project" value="InterPro"/>
</dbReference>
<dbReference type="SUPFAM" id="SSF53335">
    <property type="entry name" value="S-adenosyl-L-methionine-dependent methyltransferases"/>
    <property type="match status" value="1"/>
</dbReference>
<evidence type="ECO:0000313" key="7">
    <source>
        <dbReference type="EMBL" id="NJB68020.1"/>
    </source>
</evidence>
<keyword evidence="2 5" id="KW-0808">Transferase</keyword>
<feature type="binding site" evidence="5">
    <location>
        <position position="120"/>
    </location>
    <ligand>
        <name>S-adenosyl-L-methionine</name>
        <dbReference type="ChEBI" id="CHEBI:59789"/>
    </ligand>
</feature>
<evidence type="ECO:0000256" key="5">
    <source>
        <dbReference type="PROSITE-ProRule" id="PRU01023"/>
    </source>
</evidence>
<dbReference type="InterPro" id="IPR001678">
    <property type="entry name" value="MeTrfase_RsmB-F_NOP2_dom"/>
</dbReference>
<dbReference type="InterPro" id="IPR029063">
    <property type="entry name" value="SAM-dependent_MTases_sf"/>
</dbReference>
<dbReference type="InterPro" id="IPR023267">
    <property type="entry name" value="RCMT"/>
</dbReference>
<dbReference type="PROSITE" id="PS51686">
    <property type="entry name" value="SAM_MT_RSMB_NOP"/>
    <property type="match status" value="1"/>
</dbReference>
<keyword evidence="1 5" id="KW-0489">Methyltransferase</keyword>
<dbReference type="Pfam" id="PF01189">
    <property type="entry name" value="Methyltr_RsmB-F"/>
    <property type="match status" value="1"/>
</dbReference>
<evidence type="ECO:0000259" key="6">
    <source>
        <dbReference type="PROSITE" id="PS51686"/>
    </source>
</evidence>
<evidence type="ECO:0000256" key="1">
    <source>
        <dbReference type="ARBA" id="ARBA00022603"/>
    </source>
</evidence>
<reference evidence="7 8" key="1">
    <citation type="submission" date="2020-03" db="EMBL/GenBank/DDBJ databases">
        <title>Genomic Encyclopedia of Type Strains, Phase IV (KMG-IV): sequencing the most valuable type-strain genomes for metagenomic binning, comparative biology and taxonomic classification.</title>
        <authorList>
            <person name="Goeker M."/>
        </authorList>
    </citation>
    <scope>NUCLEOTIDE SEQUENCE [LARGE SCALE GENOMIC DNA]</scope>
    <source>
        <strain evidence="7 8">DSM 24233</strain>
    </source>
</reference>
<feature type="active site" description="Nucleophile" evidence="5">
    <location>
        <position position="217"/>
    </location>
</feature>